<feature type="region of interest" description="Disordered" evidence="1">
    <location>
        <begin position="24"/>
        <end position="137"/>
    </location>
</feature>
<accession>A0A091D4G7</accession>
<dbReference type="Proteomes" id="UP000028990">
    <property type="component" value="Unassembled WGS sequence"/>
</dbReference>
<feature type="compositionally biased region" description="Basic and acidic residues" evidence="1">
    <location>
        <begin position="94"/>
        <end position="107"/>
    </location>
</feature>
<reference evidence="2 3" key="1">
    <citation type="submission" date="2013-11" db="EMBL/GenBank/DDBJ databases">
        <title>The Damaraland mole rat (Fukomys damarensis) genome and evolution of African mole rats.</title>
        <authorList>
            <person name="Gladyshev V.N."/>
            <person name="Fang X."/>
        </authorList>
    </citation>
    <scope>NUCLEOTIDE SEQUENCE [LARGE SCALE GENOMIC DNA]</scope>
    <source>
        <tissue evidence="2">Liver</tissue>
    </source>
</reference>
<dbReference type="EMBL" id="KN123358">
    <property type="protein sequence ID" value="KFO25403.1"/>
    <property type="molecule type" value="Genomic_DNA"/>
</dbReference>
<name>A0A091D4G7_FUKDA</name>
<evidence type="ECO:0000313" key="3">
    <source>
        <dbReference type="Proteomes" id="UP000028990"/>
    </source>
</evidence>
<evidence type="ECO:0000313" key="2">
    <source>
        <dbReference type="EMBL" id="KFO25403.1"/>
    </source>
</evidence>
<organism evidence="2 3">
    <name type="scientific">Fukomys damarensis</name>
    <name type="common">Damaraland mole rat</name>
    <name type="synonym">Cryptomys damarensis</name>
    <dbReference type="NCBI Taxonomy" id="885580"/>
    <lineage>
        <taxon>Eukaryota</taxon>
        <taxon>Metazoa</taxon>
        <taxon>Chordata</taxon>
        <taxon>Craniata</taxon>
        <taxon>Vertebrata</taxon>
        <taxon>Euteleostomi</taxon>
        <taxon>Mammalia</taxon>
        <taxon>Eutheria</taxon>
        <taxon>Euarchontoglires</taxon>
        <taxon>Glires</taxon>
        <taxon>Rodentia</taxon>
        <taxon>Hystricomorpha</taxon>
        <taxon>Bathyergidae</taxon>
        <taxon>Fukomys</taxon>
    </lineage>
</organism>
<protein>
    <submittedName>
        <fullName evidence="2">Uncharacterized protein</fullName>
    </submittedName>
</protein>
<proteinExistence type="predicted"/>
<dbReference type="AlphaFoldDB" id="A0A091D4G7"/>
<evidence type="ECO:0000256" key="1">
    <source>
        <dbReference type="SAM" id="MobiDB-lite"/>
    </source>
</evidence>
<keyword evidence="3" id="KW-1185">Reference proteome</keyword>
<feature type="compositionally biased region" description="Polar residues" evidence="1">
    <location>
        <begin position="110"/>
        <end position="137"/>
    </location>
</feature>
<sequence>MVDRRQDKMVTITGKCRGKQEICPHARDQKNSAKGLDPIVMSPTSPSEGIEPKAKPPRVQPEAWSPRQCLIQVRIEDLHSEGPKASGRSQKVYVVKDPHHQAERCALEPESSTEGRGQISSDENSSHPQRLQASEFL</sequence>
<gene>
    <name evidence="2" type="ORF">H920_13164</name>
</gene>